<proteinExistence type="predicted"/>
<name>A0ABS9KQ82_9BACT</name>
<dbReference type="SUPFAM" id="SSF46626">
    <property type="entry name" value="Cytochrome c"/>
    <property type="match status" value="1"/>
</dbReference>
<organism evidence="2 3">
    <name type="scientific">Terrimonas ginsenosidimutans</name>
    <dbReference type="NCBI Taxonomy" id="2908004"/>
    <lineage>
        <taxon>Bacteria</taxon>
        <taxon>Pseudomonadati</taxon>
        <taxon>Bacteroidota</taxon>
        <taxon>Chitinophagia</taxon>
        <taxon>Chitinophagales</taxon>
        <taxon>Chitinophagaceae</taxon>
        <taxon>Terrimonas</taxon>
    </lineage>
</organism>
<dbReference type="Proteomes" id="UP001165367">
    <property type="component" value="Unassembled WGS sequence"/>
</dbReference>
<feature type="chain" id="PRO_5047331833" description="Cytochrome c domain-containing protein" evidence="1">
    <location>
        <begin position="23"/>
        <end position="109"/>
    </location>
</feature>
<gene>
    <name evidence="2" type="ORF">LZZ85_09330</name>
</gene>
<keyword evidence="1" id="KW-0732">Signal</keyword>
<dbReference type="PROSITE" id="PS51257">
    <property type="entry name" value="PROKAR_LIPOPROTEIN"/>
    <property type="match status" value="1"/>
</dbReference>
<sequence length="109" mass="11703">MRRTFLSIVAVSAIFVACHNKTAPTVATRTTLPEAPAKPAEPVVSAETLAAGHTIYSTRCAKCHGEKPVANWTAEEWKPILKSMIPKARLDSVQSVNVTAYVNANAKKA</sequence>
<accession>A0ABS9KQ82</accession>
<dbReference type="InterPro" id="IPR036909">
    <property type="entry name" value="Cyt_c-like_dom_sf"/>
</dbReference>
<evidence type="ECO:0000313" key="2">
    <source>
        <dbReference type="EMBL" id="MCG2614482.1"/>
    </source>
</evidence>
<comment type="caution">
    <text evidence="2">The sequence shown here is derived from an EMBL/GenBank/DDBJ whole genome shotgun (WGS) entry which is preliminary data.</text>
</comment>
<evidence type="ECO:0000313" key="3">
    <source>
        <dbReference type="Proteomes" id="UP001165367"/>
    </source>
</evidence>
<protein>
    <recommendedName>
        <fullName evidence="4">Cytochrome c domain-containing protein</fullName>
    </recommendedName>
</protein>
<dbReference type="Gene3D" id="1.10.760.10">
    <property type="entry name" value="Cytochrome c-like domain"/>
    <property type="match status" value="1"/>
</dbReference>
<evidence type="ECO:0008006" key="4">
    <source>
        <dbReference type="Google" id="ProtNLM"/>
    </source>
</evidence>
<dbReference type="EMBL" id="JAKLTR010000005">
    <property type="protein sequence ID" value="MCG2614482.1"/>
    <property type="molecule type" value="Genomic_DNA"/>
</dbReference>
<feature type="signal peptide" evidence="1">
    <location>
        <begin position="1"/>
        <end position="22"/>
    </location>
</feature>
<evidence type="ECO:0000256" key="1">
    <source>
        <dbReference type="SAM" id="SignalP"/>
    </source>
</evidence>
<keyword evidence="3" id="KW-1185">Reference proteome</keyword>
<reference evidence="2" key="1">
    <citation type="submission" date="2022-01" db="EMBL/GenBank/DDBJ databases">
        <authorList>
            <person name="Jo J.-H."/>
            <person name="Im W.-T."/>
        </authorList>
    </citation>
    <scope>NUCLEOTIDE SEQUENCE</scope>
    <source>
        <strain evidence="2">NA20</strain>
    </source>
</reference>
<dbReference type="RefSeq" id="WP_237870944.1">
    <property type="nucleotide sequence ID" value="NZ_JAKLTR010000005.1"/>
</dbReference>